<comment type="catalytic activity">
    <reaction evidence="14">
        <text>L-seryl-[protein] + ATP = O-phospho-L-seryl-[protein] + ADP + H(+)</text>
        <dbReference type="Rhea" id="RHEA:17989"/>
        <dbReference type="Rhea" id="RHEA-COMP:9863"/>
        <dbReference type="Rhea" id="RHEA-COMP:11604"/>
        <dbReference type="ChEBI" id="CHEBI:15378"/>
        <dbReference type="ChEBI" id="CHEBI:29999"/>
        <dbReference type="ChEBI" id="CHEBI:30616"/>
        <dbReference type="ChEBI" id="CHEBI:83421"/>
        <dbReference type="ChEBI" id="CHEBI:456216"/>
        <dbReference type="EC" id="2.7.11.1"/>
    </reaction>
</comment>
<protein>
    <recommendedName>
        <fullName evidence="3">non-specific serine/threonine protein kinase</fullName>
        <ecNumber evidence="3">2.7.11.1</ecNumber>
    </recommendedName>
</protein>
<dbReference type="FunFam" id="3.30.200.20:FF:000315">
    <property type="entry name" value="Calcium-dependent protein kinase 3"/>
    <property type="match status" value="1"/>
</dbReference>
<dbReference type="CDD" id="cd00051">
    <property type="entry name" value="EFh"/>
    <property type="match status" value="2"/>
</dbReference>
<dbReference type="InterPro" id="IPR002048">
    <property type="entry name" value="EF_hand_dom"/>
</dbReference>
<accession>A0A1R2C943</accession>
<proteinExistence type="inferred from homology"/>
<feature type="domain" description="EF-hand" evidence="18">
    <location>
        <begin position="413"/>
        <end position="448"/>
    </location>
</feature>
<name>A0A1R2C943_9CILI</name>
<dbReference type="Pfam" id="PF13202">
    <property type="entry name" value="EF-hand_5"/>
    <property type="match status" value="1"/>
</dbReference>
<evidence type="ECO:0000256" key="9">
    <source>
        <dbReference type="ARBA" id="ARBA00022777"/>
    </source>
</evidence>
<comment type="cofactor">
    <cofactor evidence="1">
        <name>Mg(2+)</name>
        <dbReference type="ChEBI" id="CHEBI:18420"/>
    </cofactor>
</comment>
<evidence type="ECO:0000256" key="16">
    <source>
        <dbReference type="RuleBase" id="RU000304"/>
    </source>
</evidence>
<dbReference type="GO" id="GO:0004674">
    <property type="term" value="F:protein serine/threonine kinase activity"/>
    <property type="evidence" value="ECO:0007669"/>
    <property type="project" value="UniProtKB-KW"/>
</dbReference>
<dbReference type="Pfam" id="PF13499">
    <property type="entry name" value="EF-hand_7"/>
    <property type="match status" value="1"/>
</dbReference>
<dbReference type="SUPFAM" id="SSF47473">
    <property type="entry name" value="EF-hand"/>
    <property type="match status" value="1"/>
</dbReference>
<dbReference type="PROSITE" id="PS50222">
    <property type="entry name" value="EF_HAND_2"/>
    <property type="match status" value="3"/>
</dbReference>
<dbReference type="InterPro" id="IPR017441">
    <property type="entry name" value="Protein_kinase_ATP_BS"/>
</dbReference>
<dbReference type="SMART" id="SM00054">
    <property type="entry name" value="EFh"/>
    <property type="match status" value="3"/>
</dbReference>
<dbReference type="InterPro" id="IPR018247">
    <property type="entry name" value="EF_Hand_1_Ca_BS"/>
</dbReference>
<evidence type="ECO:0000256" key="11">
    <source>
        <dbReference type="ARBA" id="ARBA00022840"/>
    </source>
</evidence>
<evidence type="ECO:0000256" key="10">
    <source>
        <dbReference type="ARBA" id="ARBA00022837"/>
    </source>
</evidence>
<dbReference type="AlphaFoldDB" id="A0A1R2C943"/>
<evidence type="ECO:0000256" key="4">
    <source>
        <dbReference type="ARBA" id="ARBA00022527"/>
    </source>
</evidence>
<dbReference type="InterPro" id="IPR050205">
    <property type="entry name" value="CDPK_Ser/Thr_kinases"/>
</dbReference>
<dbReference type="Gene3D" id="1.10.510.10">
    <property type="entry name" value="Transferase(Phosphotransferase) domain 1"/>
    <property type="match status" value="1"/>
</dbReference>
<evidence type="ECO:0000256" key="8">
    <source>
        <dbReference type="ARBA" id="ARBA00022741"/>
    </source>
</evidence>
<evidence type="ECO:0000256" key="1">
    <source>
        <dbReference type="ARBA" id="ARBA00001946"/>
    </source>
</evidence>
<keyword evidence="6" id="KW-0479">Metal-binding</keyword>
<keyword evidence="11 15" id="KW-0067">ATP-binding</keyword>
<dbReference type="OrthoDB" id="5337378at2759"/>
<reference evidence="19 20" key="1">
    <citation type="submission" date="2016-11" db="EMBL/GenBank/DDBJ databases">
        <title>The macronuclear genome of Stentor coeruleus: a giant cell with tiny introns.</title>
        <authorList>
            <person name="Slabodnick M."/>
            <person name="Ruby J.G."/>
            <person name="Reiff S.B."/>
            <person name="Swart E.C."/>
            <person name="Gosai S."/>
            <person name="Prabakaran S."/>
            <person name="Witkowska E."/>
            <person name="Larue G.E."/>
            <person name="Fisher S."/>
            <person name="Freeman R.M."/>
            <person name="Gunawardena J."/>
            <person name="Chu W."/>
            <person name="Stover N.A."/>
            <person name="Gregory B.D."/>
            <person name="Nowacki M."/>
            <person name="Derisi J."/>
            <person name="Roy S.W."/>
            <person name="Marshall W.F."/>
            <person name="Sood P."/>
        </authorList>
    </citation>
    <scope>NUCLEOTIDE SEQUENCE [LARGE SCALE GENOMIC DNA]</scope>
    <source>
        <strain evidence="19">WM001</strain>
    </source>
</reference>
<evidence type="ECO:0000259" key="18">
    <source>
        <dbReference type="PROSITE" id="PS50222"/>
    </source>
</evidence>
<dbReference type="EC" id="2.7.11.1" evidence="3"/>
<dbReference type="Pfam" id="PF00069">
    <property type="entry name" value="Pkinase"/>
    <property type="match status" value="1"/>
</dbReference>
<dbReference type="EMBL" id="MPUH01000235">
    <property type="protein sequence ID" value="OMJ85485.1"/>
    <property type="molecule type" value="Genomic_DNA"/>
</dbReference>
<evidence type="ECO:0000256" key="2">
    <source>
        <dbReference type="ARBA" id="ARBA00011245"/>
    </source>
</evidence>
<evidence type="ECO:0000256" key="12">
    <source>
        <dbReference type="ARBA" id="ARBA00024334"/>
    </source>
</evidence>
<sequence>MGCGLFKSKPEHQRTLYQRKTDMSLTPAIFLRACSMPNLEYYTFIKTIGKGTFSEVYLTEYFPIGQKRALKSIKKLPLTSSQLSEEYKVAEMQILRQLDHPNIIKCFEIFEDCDNFYLALEYCEGGNLMKKLKENAIFTEKQAAEVIDQILSGVAYIHRKNLIHRDLKLENVLLQSDEEIDVKIADFGSACVQDLEKGNRGVYGTDYYLAPEVLNGMYNEKSDIWSCGIILCCLVTGLPPYSGKNPKEVRKQIVSNPFQANAQTLPGKSLLLVDFASKLLEINSNDRISAKKALEHPWLLLNREKKFDSSPLPINYNSFSKSKLVQGVLMYIITCLVKSKNLSSLSEAFREIDNNRNGKIEKEELESELRKTHSYRKSQEITEKIFEDYDLNQSNAIEFTEFLMAFADHQQLLSQSLISAAFERFDKDHDGKIFLNDIEKLIGPIDINDEENLIVRNKLGFGKAIDKSEFIELIYKLMC</sequence>
<keyword evidence="10" id="KW-0106">Calcium</keyword>
<dbReference type="GO" id="GO:0005509">
    <property type="term" value="F:calcium ion binding"/>
    <property type="evidence" value="ECO:0007669"/>
    <property type="project" value="InterPro"/>
</dbReference>
<dbReference type="PROSITE" id="PS00107">
    <property type="entry name" value="PROTEIN_KINASE_ATP"/>
    <property type="match status" value="1"/>
</dbReference>
<feature type="domain" description="EF-hand" evidence="18">
    <location>
        <begin position="377"/>
        <end position="412"/>
    </location>
</feature>
<dbReference type="PROSITE" id="PS00108">
    <property type="entry name" value="PROTEIN_KINASE_ST"/>
    <property type="match status" value="1"/>
</dbReference>
<keyword evidence="8 15" id="KW-0547">Nucleotide-binding</keyword>
<comment type="catalytic activity">
    <reaction evidence="13">
        <text>L-threonyl-[protein] + ATP = O-phospho-L-threonyl-[protein] + ADP + H(+)</text>
        <dbReference type="Rhea" id="RHEA:46608"/>
        <dbReference type="Rhea" id="RHEA-COMP:11060"/>
        <dbReference type="Rhea" id="RHEA-COMP:11605"/>
        <dbReference type="ChEBI" id="CHEBI:15378"/>
        <dbReference type="ChEBI" id="CHEBI:30013"/>
        <dbReference type="ChEBI" id="CHEBI:30616"/>
        <dbReference type="ChEBI" id="CHEBI:61977"/>
        <dbReference type="ChEBI" id="CHEBI:456216"/>
        <dbReference type="EC" id="2.7.11.1"/>
    </reaction>
</comment>
<comment type="subunit">
    <text evidence="2">Monomer.</text>
</comment>
<dbReference type="GO" id="GO:0005524">
    <property type="term" value="F:ATP binding"/>
    <property type="evidence" value="ECO:0007669"/>
    <property type="project" value="UniProtKB-UniRule"/>
</dbReference>
<keyword evidence="20" id="KW-1185">Reference proteome</keyword>
<evidence type="ECO:0000256" key="13">
    <source>
        <dbReference type="ARBA" id="ARBA00047899"/>
    </source>
</evidence>
<dbReference type="PROSITE" id="PS50011">
    <property type="entry name" value="PROTEIN_KINASE_DOM"/>
    <property type="match status" value="1"/>
</dbReference>
<keyword evidence="4 16" id="KW-0723">Serine/threonine-protein kinase</keyword>
<comment type="caution">
    <text evidence="19">The sequence shown here is derived from an EMBL/GenBank/DDBJ whole genome shotgun (WGS) entry which is preliminary data.</text>
</comment>
<comment type="similarity">
    <text evidence="12">Belongs to the protein kinase superfamily. Ser/Thr protein kinase family. CDPK subfamily.</text>
</comment>
<feature type="domain" description="Protein kinase" evidence="17">
    <location>
        <begin position="42"/>
        <end position="299"/>
    </location>
</feature>
<dbReference type="InterPro" id="IPR011992">
    <property type="entry name" value="EF-hand-dom_pair"/>
</dbReference>
<dbReference type="SMART" id="SM00220">
    <property type="entry name" value="S_TKc"/>
    <property type="match status" value="1"/>
</dbReference>
<dbReference type="Gene3D" id="1.10.238.10">
    <property type="entry name" value="EF-hand"/>
    <property type="match status" value="2"/>
</dbReference>
<evidence type="ECO:0000256" key="14">
    <source>
        <dbReference type="ARBA" id="ARBA00048679"/>
    </source>
</evidence>
<gene>
    <name evidence="19" type="ORF">SteCoe_13171</name>
</gene>
<evidence type="ECO:0000256" key="6">
    <source>
        <dbReference type="ARBA" id="ARBA00022723"/>
    </source>
</evidence>
<keyword evidence="7" id="KW-0677">Repeat</keyword>
<dbReference type="PANTHER" id="PTHR24349">
    <property type="entry name" value="SERINE/THREONINE-PROTEIN KINASE"/>
    <property type="match status" value="1"/>
</dbReference>
<evidence type="ECO:0000256" key="5">
    <source>
        <dbReference type="ARBA" id="ARBA00022679"/>
    </source>
</evidence>
<evidence type="ECO:0000256" key="3">
    <source>
        <dbReference type="ARBA" id="ARBA00012513"/>
    </source>
</evidence>
<evidence type="ECO:0000313" key="20">
    <source>
        <dbReference type="Proteomes" id="UP000187209"/>
    </source>
</evidence>
<feature type="domain" description="EF-hand" evidence="18">
    <location>
        <begin position="340"/>
        <end position="375"/>
    </location>
</feature>
<evidence type="ECO:0000259" key="17">
    <source>
        <dbReference type="PROSITE" id="PS50011"/>
    </source>
</evidence>
<dbReference type="InterPro" id="IPR008271">
    <property type="entry name" value="Ser/Thr_kinase_AS"/>
</dbReference>
<feature type="binding site" evidence="15">
    <location>
        <position position="75"/>
    </location>
    <ligand>
        <name>ATP</name>
        <dbReference type="ChEBI" id="CHEBI:30616"/>
    </ligand>
</feature>
<evidence type="ECO:0000256" key="15">
    <source>
        <dbReference type="PROSITE-ProRule" id="PRU10141"/>
    </source>
</evidence>
<keyword evidence="9" id="KW-0418">Kinase</keyword>
<dbReference type="Proteomes" id="UP000187209">
    <property type="component" value="Unassembled WGS sequence"/>
</dbReference>
<evidence type="ECO:0000313" key="19">
    <source>
        <dbReference type="EMBL" id="OMJ85485.1"/>
    </source>
</evidence>
<organism evidence="19 20">
    <name type="scientific">Stentor coeruleus</name>
    <dbReference type="NCBI Taxonomy" id="5963"/>
    <lineage>
        <taxon>Eukaryota</taxon>
        <taxon>Sar</taxon>
        <taxon>Alveolata</taxon>
        <taxon>Ciliophora</taxon>
        <taxon>Postciliodesmatophora</taxon>
        <taxon>Heterotrichea</taxon>
        <taxon>Heterotrichida</taxon>
        <taxon>Stentoridae</taxon>
        <taxon>Stentor</taxon>
    </lineage>
</organism>
<evidence type="ECO:0000256" key="7">
    <source>
        <dbReference type="ARBA" id="ARBA00022737"/>
    </source>
</evidence>
<dbReference type="PROSITE" id="PS00018">
    <property type="entry name" value="EF_HAND_1"/>
    <property type="match status" value="2"/>
</dbReference>
<dbReference type="InterPro" id="IPR011009">
    <property type="entry name" value="Kinase-like_dom_sf"/>
</dbReference>
<dbReference type="InterPro" id="IPR000719">
    <property type="entry name" value="Prot_kinase_dom"/>
</dbReference>
<dbReference type="Gene3D" id="3.30.200.20">
    <property type="entry name" value="Phosphorylase Kinase, domain 1"/>
    <property type="match status" value="1"/>
</dbReference>
<dbReference type="SUPFAM" id="SSF56112">
    <property type="entry name" value="Protein kinase-like (PK-like)"/>
    <property type="match status" value="1"/>
</dbReference>
<keyword evidence="5" id="KW-0808">Transferase</keyword>
<dbReference type="FunFam" id="1.10.510.10:FF:000571">
    <property type="entry name" value="Maternal embryonic leucine zipper kinase"/>
    <property type="match status" value="1"/>
</dbReference>